<comment type="caution">
    <text evidence="2">The sequence shown here is derived from an EMBL/GenBank/DDBJ whole genome shotgun (WGS) entry which is preliminary data.</text>
</comment>
<proteinExistence type="predicted"/>
<protein>
    <recommendedName>
        <fullName evidence="1">MOSC domain-containing protein</fullName>
    </recommendedName>
</protein>
<dbReference type="Proteomes" id="UP001054252">
    <property type="component" value="Unassembled WGS sequence"/>
</dbReference>
<reference evidence="2 3" key="1">
    <citation type="journal article" date="2021" name="Commun. Biol.">
        <title>The genome of Shorea leprosula (Dipterocarpaceae) highlights the ecological relevance of drought in aseasonal tropical rainforests.</title>
        <authorList>
            <person name="Ng K.K.S."/>
            <person name="Kobayashi M.J."/>
            <person name="Fawcett J.A."/>
            <person name="Hatakeyama M."/>
            <person name="Paape T."/>
            <person name="Ng C.H."/>
            <person name="Ang C.C."/>
            <person name="Tnah L.H."/>
            <person name="Lee C.T."/>
            <person name="Nishiyama T."/>
            <person name="Sese J."/>
            <person name="O'Brien M.J."/>
            <person name="Copetti D."/>
            <person name="Mohd Noor M.I."/>
            <person name="Ong R.C."/>
            <person name="Putra M."/>
            <person name="Sireger I.Z."/>
            <person name="Indrioko S."/>
            <person name="Kosugi Y."/>
            <person name="Izuno A."/>
            <person name="Isagi Y."/>
            <person name="Lee S.L."/>
            <person name="Shimizu K.K."/>
        </authorList>
    </citation>
    <scope>NUCLEOTIDE SEQUENCE [LARGE SCALE GENOMIC DNA]</scope>
    <source>
        <strain evidence="2">214</strain>
    </source>
</reference>
<gene>
    <name evidence="2" type="ORF">SLEP1_g52512</name>
</gene>
<keyword evidence="3" id="KW-1185">Reference proteome</keyword>
<dbReference type="PANTHER" id="PTHR14237">
    <property type="entry name" value="MOLYBDOPTERIN COFACTOR SULFURASE MOSC"/>
    <property type="match status" value="1"/>
</dbReference>
<evidence type="ECO:0000259" key="1">
    <source>
        <dbReference type="PROSITE" id="PS51340"/>
    </source>
</evidence>
<dbReference type="EMBL" id="BPVZ01000194">
    <property type="protein sequence ID" value="GKV45435.1"/>
    <property type="molecule type" value="Genomic_DNA"/>
</dbReference>
<dbReference type="SUPFAM" id="SSF141673">
    <property type="entry name" value="MOSC N-terminal domain-like"/>
    <property type="match status" value="1"/>
</dbReference>
<organism evidence="2 3">
    <name type="scientific">Rubroshorea leprosula</name>
    <dbReference type="NCBI Taxonomy" id="152421"/>
    <lineage>
        <taxon>Eukaryota</taxon>
        <taxon>Viridiplantae</taxon>
        <taxon>Streptophyta</taxon>
        <taxon>Embryophyta</taxon>
        <taxon>Tracheophyta</taxon>
        <taxon>Spermatophyta</taxon>
        <taxon>Magnoliopsida</taxon>
        <taxon>eudicotyledons</taxon>
        <taxon>Gunneridae</taxon>
        <taxon>Pentapetalae</taxon>
        <taxon>rosids</taxon>
        <taxon>malvids</taxon>
        <taxon>Malvales</taxon>
        <taxon>Dipterocarpaceae</taxon>
        <taxon>Rubroshorea</taxon>
    </lineage>
</organism>
<dbReference type="PROSITE" id="PS51340">
    <property type="entry name" value="MOSC"/>
    <property type="match status" value="1"/>
</dbReference>
<dbReference type="InterPro" id="IPR005303">
    <property type="entry name" value="MOCOS_middle"/>
</dbReference>
<feature type="domain" description="MOSC" evidence="1">
    <location>
        <begin position="135"/>
        <end position="295"/>
    </location>
</feature>
<accession>A0AAV5M7B3</accession>
<dbReference type="GO" id="GO:0032787">
    <property type="term" value="P:monocarboxylic acid metabolic process"/>
    <property type="evidence" value="ECO:0007669"/>
    <property type="project" value="UniProtKB-ARBA"/>
</dbReference>
<dbReference type="PANTHER" id="PTHR14237:SF19">
    <property type="entry name" value="MITOCHONDRIAL AMIDOXIME REDUCING COMPONENT 1"/>
    <property type="match status" value="1"/>
</dbReference>
<dbReference type="AlphaFoldDB" id="A0AAV5M7B3"/>
<dbReference type="GO" id="GO:0030151">
    <property type="term" value="F:molybdenum ion binding"/>
    <property type="evidence" value="ECO:0007669"/>
    <property type="project" value="InterPro"/>
</dbReference>
<dbReference type="InterPro" id="IPR011037">
    <property type="entry name" value="Pyrv_Knase-like_insert_dom_sf"/>
</dbReference>
<evidence type="ECO:0000313" key="3">
    <source>
        <dbReference type="Proteomes" id="UP001054252"/>
    </source>
</evidence>
<dbReference type="InterPro" id="IPR005302">
    <property type="entry name" value="MoCF_Sase_C"/>
</dbReference>
<dbReference type="SUPFAM" id="SSF50800">
    <property type="entry name" value="PK beta-barrel domain-like"/>
    <property type="match status" value="1"/>
</dbReference>
<sequence>MNTEAAARVSSIFIYPIKSCRGISVSQAPLTPTGFRWDRQWIIVDSKGKAYTQRVEPKLALVQIELPNEALLEGWEPTKSSYMVIKAPGMNMLRVSLSKPQQIADGVSVWEWSGSALDEGDEASVWFTNYLGKPSRLVRFNAESETRPVDPQYARGHRVMFSDGYPFLLISQGSLDALNKLLKEPVPINRFRPNILVDGCEQFSEDLWGEIRISKFTFQGVKLCSRCEVPTINQETGVVGPELNETLMKTRSDKVLRPNRKQEGKIYFGQNLVCKDTVSGGKGNIVKVGDPVYVLRKVSSAAEAAA</sequence>
<dbReference type="Pfam" id="PF03473">
    <property type="entry name" value="MOSC"/>
    <property type="match status" value="1"/>
</dbReference>
<dbReference type="GO" id="GO:0030170">
    <property type="term" value="F:pyridoxal phosphate binding"/>
    <property type="evidence" value="ECO:0007669"/>
    <property type="project" value="InterPro"/>
</dbReference>
<name>A0AAV5M7B3_9ROSI</name>
<dbReference type="GO" id="GO:0003824">
    <property type="term" value="F:catalytic activity"/>
    <property type="evidence" value="ECO:0007669"/>
    <property type="project" value="InterPro"/>
</dbReference>
<evidence type="ECO:0000313" key="2">
    <source>
        <dbReference type="EMBL" id="GKV45435.1"/>
    </source>
</evidence>
<dbReference type="Pfam" id="PF03476">
    <property type="entry name" value="MOSC_N"/>
    <property type="match status" value="1"/>
</dbReference>